<dbReference type="SUPFAM" id="SSF141371">
    <property type="entry name" value="PilZ domain-like"/>
    <property type="match status" value="1"/>
</dbReference>
<dbReference type="RefSeq" id="WP_146688552.1">
    <property type="nucleotide sequence ID" value="NZ_LT629750.1"/>
</dbReference>
<gene>
    <name evidence="1" type="ORF">SAMN05444158_4081</name>
</gene>
<evidence type="ECO:0008006" key="3">
    <source>
        <dbReference type="Google" id="ProtNLM"/>
    </source>
</evidence>
<organism evidence="1 2">
    <name type="scientific">Bradyrhizobium canariense</name>
    <dbReference type="NCBI Taxonomy" id="255045"/>
    <lineage>
        <taxon>Bacteria</taxon>
        <taxon>Pseudomonadati</taxon>
        <taxon>Pseudomonadota</taxon>
        <taxon>Alphaproteobacteria</taxon>
        <taxon>Hyphomicrobiales</taxon>
        <taxon>Nitrobacteraceae</taxon>
        <taxon>Bradyrhizobium</taxon>
    </lineage>
</organism>
<keyword evidence="2" id="KW-1185">Reference proteome</keyword>
<name>A0A1H1WYX8_9BRAD</name>
<dbReference type="Proteomes" id="UP000243904">
    <property type="component" value="Chromosome I"/>
</dbReference>
<evidence type="ECO:0000313" key="1">
    <source>
        <dbReference type="EMBL" id="SDT02333.1"/>
    </source>
</evidence>
<reference evidence="2" key="1">
    <citation type="submission" date="2016-10" db="EMBL/GenBank/DDBJ databases">
        <authorList>
            <person name="Varghese N."/>
            <person name="Submissions S."/>
        </authorList>
    </citation>
    <scope>NUCLEOTIDE SEQUENCE [LARGE SCALE GENOMIC DNA]</scope>
    <source>
        <strain evidence="2">GAS369</strain>
    </source>
</reference>
<evidence type="ECO:0000313" key="2">
    <source>
        <dbReference type="Proteomes" id="UP000243904"/>
    </source>
</evidence>
<dbReference type="EMBL" id="LT629750">
    <property type="protein sequence ID" value="SDT02333.1"/>
    <property type="molecule type" value="Genomic_DNA"/>
</dbReference>
<sequence>MSLNTEKRKSGRVEFSRGIDVHMVAIDGTWRRACVMLDVAASEAKLSVTEPVEGLSLKEFFLILSTTGRAFRRCELDWINGEQIGVRFLETQAKSKKGTVSQ</sequence>
<dbReference type="AlphaFoldDB" id="A0A1H1WYX8"/>
<proteinExistence type="predicted"/>
<protein>
    <recommendedName>
        <fullName evidence="3">PilZ domain-containing protein</fullName>
    </recommendedName>
</protein>
<accession>A0A1H1WYX8</accession>